<proteinExistence type="inferred from homology"/>
<dbReference type="Pfam" id="PF03524">
    <property type="entry name" value="CagX"/>
    <property type="match status" value="1"/>
</dbReference>
<keyword evidence="6" id="KW-1185">Reference proteome</keyword>
<dbReference type="CDD" id="cd06911">
    <property type="entry name" value="VirB9_CagX_TrbG"/>
    <property type="match status" value="1"/>
</dbReference>
<evidence type="ECO:0000256" key="4">
    <source>
        <dbReference type="SAM" id="SignalP"/>
    </source>
</evidence>
<comment type="similarity">
    <text evidence="1">Belongs to the TrbG/VirB9 family.</text>
</comment>
<evidence type="ECO:0000256" key="2">
    <source>
        <dbReference type="ARBA" id="ARBA00022729"/>
    </source>
</evidence>
<reference evidence="5" key="1">
    <citation type="journal article" date="2022" name="Toxins">
        <title>Genomic Analysis of Sphingopyxis sp. USTB-05 for Biodegrading Cyanobacterial Hepatotoxins.</title>
        <authorList>
            <person name="Liu C."/>
            <person name="Xu Q."/>
            <person name="Zhao Z."/>
            <person name="Zhang H."/>
            <person name="Liu X."/>
            <person name="Yin C."/>
            <person name="Liu Y."/>
            <person name="Yan H."/>
        </authorList>
    </citation>
    <scope>NUCLEOTIDE SEQUENCE</scope>
    <source>
        <strain evidence="5">NBD5</strain>
    </source>
</reference>
<feature type="region of interest" description="Disordered" evidence="3">
    <location>
        <begin position="230"/>
        <end position="272"/>
    </location>
</feature>
<dbReference type="InterPro" id="IPR010258">
    <property type="entry name" value="Conjugal_tfr_TrbG/VirB9/CagX"/>
</dbReference>
<evidence type="ECO:0000256" key="1">
    <source>
        <dbReference type="ARBA" id="ARBA00006135"/>
    </source>
</evidence>
<evidence type="ECO:0000313" key="5">
    <source>
        <dbReference type="EMBL" id="USI73440.1"/>
    </source>
</evidence>
<dbReference type="RefSeq" id="WP_252167249.1">
    <property type="nucleotide sequence ID" value="NZ_CP084930.1"/>
</dbReference>
<protein>
    <submittedName>
        <fullName evidence="5">TrbG/VirB9 family P-type conjugative transfer protein</fullName>
    </submittedName>
</protein>
<gene>
    <name evidence="5" type="ORF">LHA26_02875</name>
</gene>
<evidence type="ECO:0000313" key="6">
    <source>
        <dbReference type="Proteomes" id="UP001056937"/>
    </source>
</evidence>
<dbReference type="InterPro" id="IPR038161">
    <property type="entry name" value="VirB9/CagX/TrbG_C_sf"/>
</dbReference>
<dbReference type="Proteomes" id="UP001056937">
    <property type="component" value="Chromosome 1"/>
</dbReference>
<feature type="signal peptide" evidence="4">
    <location>
        <begin position="1"/>
        <end position="20"/>
    </location>
</feature>
<sequence>MTAPRMLFALGLAASAPAWADPRIATHFYQPSEVVVIHGRGDTQSTIAFAPDERIENVAVGDSVGWQVAPNKRADLLFLKPTRPGARTNMTVVTDQRTYLFDLVAAPRQPPLYMLRFTYPAPPPRPAPPVVAAPTPAAPAVAAVAPPPDPATFDFAWTMRGDRALLPARLFDDGRSTYLAWPRDTPLPAILTADERGGEGPVNYTTRGDVIIVDGVPARLVLRAGRKMATLTPQRSDPPGDAGVAAPPPGARVAMNPPGPGRPFAHVLDGRP</sequence>
<dbReference type="EMBL" id="CP084930">
    <property type="protein sequence ID" value="USI73440.1"/>
    <property type="molecule type" value="Genomic_DNA"/>
</dbReference>
<organism evidence="5 6">
    <name type="scientific">Sphingomonas morindae</name>
    <dbReference type="NCBI Taxonomy" id="1541170"/>
    <lineage>
        <taxon>Bacteria</taxon>
        <taxon>Pseudomonadati</taxon>
        <taxon>Pseudomonadota</taxon>
        <taxon>Alphaproteobacteria</taxon>
        <taxon>Sphingomonadales</taxon>
        <taxon>Sphingomonadaceae</taxon>
        <taxon>Sphingomonas</taxon>
    </lineage>
</organism>
<dbReference type="InterPro" id="IPR033645">
    <property type="entry name" value="VirB9/CagX/TrbG_C"/>
</dbReference>
<accession>A0ABY4X9C2</accession>
<evidence type="ECO:0000256" key="3">
    <source>
        <dbReference type="SAM" id="MobiDB-lite"/>
    </source>
</evidence>
<feature type="chain" id="PRO_5045778954" evidence="4">
    <location>
        <begin position="21"/>
        <end position="272"/>
    </location>
</feature>
<dbReference type="Gene3D" id="2.60.40.2500">
    <property type="match status" value="1"/>
</dbReference>
<keyword evidence="2 4" id="KW-0732">Signal</keyword>
<name>A0ABY4X9C2_9SPHN</name>